<dbReference type="InterPro" id="IPR042197">
    <property type="entry name" value="Apaf_helical"/>
</dbReference>
<evidence type="ECO:0000256" key="1">
    <source>
        <dbReference type="ARBA" id="ARBA00022737"/>
    </source>
</evidence>
<dbReference type="Proteomes" id="UP001497457">
    <property type="component" value="Chromosome 26rd"/>
</dbReference>
<evidence type="ECO:0000259" key="5">
    <source>
        <dbReference type="Pfam" id="PF23598"/>
    </source>
</evidence>
<dbReference type="Gene3D" id="1.10.10.10">
    <property type="entry name" value="Winged helix-like DNA-binding domain superfamily/Winged helix DNA-binding domain"/>
    <property type="match status" value="1"/>
</dbReference>
<dbReference type="AlphaFoldDB" id="A0ABC9BIW7"/>
<dbReference type="Pfam" id="PF23598">
    <property type="entry name" value="LRR_14"/>
    <property type="match status" value="1"/>
</dbReference>
<dbReference type="EMBL" id="OZ075136">
    <property type="protein sequence ID" value="CAL5002339.1"/>
    <property type="molecule type" value="Genomic_DNA"/>
</dbReference>
<evidence type="ECO:0000259" key="3">
    <source>
        <dbReference type="Pfam" id="PF00931"/>
    </source>
</evidence>
<evidence type="ECO:0000259" key="4">
    <source>
        <dbReference type="Pfam" id="PF23559"/>
    </source>
</evidence>
<dbReference type="Gene3D" id="3.40.50.300">
    <property type="entry name" value="P-loop containing nucleotide triphosphate hydrolases"/>
    <property type="match status" value="1"/>
</dbReference>
<protein>
    <recommendedName>
        <fullName evidence="8">NB-ARC domain-containing protein</fullName>
    </recommendedName>
</protein>
<keyword evidence="1" id="KW-0677">Repeat</keyword>
<dbReference type="SUPFAM" id="SSF52047">
    <property type="entry name" value="RNI-like"/>
    <property type="match status" value="1"/>
</dbReference>
<name>A0ABC9BIW7_9POAL</name>
<dbReference type="Pfam" id="PF23559">
    <property type="entry name" value="WHD_DRP"/>
    <property type="match status" value="1"/>
</dbReference>
<reference evidence="7" key="1">
    <citation type="submission" date="2024-06" db="EMBL/GenBank/DDBJ databases">
        <authorList>
            <person name="Ryan C."/>
        </authorList>
    </citation>
    <scope>NUCLEOTIDE SEQUENCE [LARGE SCALE GENOMIC DNA]</scope>
</reference>
<dbReference type="Gene3D" id="3.80.10.10">
    <property type="entry name" value="Ribonuclease Inhibitor"/>
    <property type="match status" value="1"/>
</dbReference>
<dbReference type="Gene3D" id="1.10.8.430">
    <property type="entry name" value="Helical domain of apoptotic protease-activating factors"/>
    <property type="match status" value="1"/>
</dbReference>
<dbReference type="GO" id="GO:0002758">
    <property type="term" value="P:innate immune response-activating signaling pathway"/>
    <property type="evidence" value="ECO:0007669"/>
    <property type="project" value="UniProtKB-ARBA"/>
</dbReference>
<dbReference type="Pfam" id="PF00931">
    <property type="entry name" value="NB-ARC"/>
    <property type="match status" value="1"/>
</dbReference>
<evidence type="ECO:0000256" key="2">
    <source>
        <dbReference type="ARBA" id="ARBA00022821"/>
    </source>
</evidence>
<dbReference type="FunFam" id="1.10.10.10:FF:000322">
    <property type="entry name" value="Probable disease resistance protein At1g63360"/>
    <property type="match status" value="1"/>
</dbReference>
<keyword evidence="2" id="KW-0611">Plant defense</keyword>
<dbReference type="GO" id="GO:0042742">
    <property type="term" value="P:defense response to bacterium"/>
    <property type="evidence" value="ECO:0007669"/>
    <property type="project" value="UniProtKB-ARBA"/>
</dbReference>
<sequence length="937" mass="105823">MADLVVCAATGALKPLLKKLAAALGEEYKSLKGLRGEDCVDEFLLSSGNKANITPDGLISKLRNIIITKPRTRRQIAKVIGKLKIQVKDMGERNARYKAHETISKTSNAHVDRRALAIFDNASKLVGLDQPKEELIEHLTKANRPVSSHQPKVISIVGPGGLGKTTLANQVYQDLKGGFKCHAFVSVSRSPDYVNVLQNILCQLSNEPHPNIQAWNMQVLIMKINDALKDKRYIVVIDDIWTKEAWEIIYCALYKNDLESKIITTTRLYDVAKACCSSCGDFVYEMKPLGPADSKMLFFERLFGLKDRCPAHLTRISNKILEKCDGLPLAIISISGLLATKAPTEDEWGRVQNSIGRGLAKNSDVKSMVQILSLSYLDLPHYLRTCLLYLSVFPEDSIIDKKRLVRKWIAEGFIQKEQGQTFYKLGERCFNELINRSLIQARDIDMYGEVDSLPDSKVRRLSLHASSKEKAYTLTQLNLSRVRSITVLEYSAELPLWSRFSFLRVLDLHGCRQVEDNHLTDIGNLFQLKYLSLSKTEVCELPQQIWKLKCLKTLDLRKSKVTKLPAGIAQLQGLVYLAVDKGVKLPDGIARMTALEDLDCVDIFKQSINFPQEFRHLKNLRNVQLFLSSSNYSGGNHYKDYMKDISSSLCKLSHLHSLSIDVDPKITEFFSLDSGGEAPTGLQKLEITSHFISKVPNWVRSLLNLRFLTLYVKEFEVDDVMALGRLPALVFLRLVAHKWFHGRRRVTISGADGFQSLCHFDYGCAVPVTFEAGAMPMVKKLTLMFSICKPTLLVRNDEFLFPFGVQHLASLDSVNFLLHWHRKEIEEWVGEKMAEMAHMSCEQLKATVREVEAIEQMFASEKRMENAACGLIRSPELTIRRTLKWRISVASGNRLTSAILQPNPPIHMLRGIKAQVEERIRDCPLKGKGHCKCQGSS</sequence>
<keyword evidence="7" id="KW-1185">Reference proteome</keyword>
<dbReference type="InterPro" id="IPR027417">
    <property type="entry name" value="P-loop_NTPase"/>
</dbReference>
<dbReference type="PANTHER" id="PTHR23155:SF1107">
    <property type="entry name" value="OS08G0373000 PROTEIN"/>
    <property type="match status" value="1"/>
</dbReference>
<feature type="domain" description="Disease resistance protein winged helix" evidence="4">
    <location>
        <begin position="392"/>
        <end position="450"/>
    </location>
</feature>
<reference evidence="6 7" key="2">
    <citation type="submission" date="2024-10" db="EMBL/GenBank/DDBJ databases">
        <authorList>
            <person name="Ryan C."/>
        </authorList>
    </citation>
    <scope>NUCLEOTIDE SEQUENCE [LARGE SCALE GENOMIC DNA]</scope>
</reference>
<gene>
    <name evidence="6" type="ORF">URODEC1_LOCUS65903</name>
</gene>
<dbReference type="PRINTS" id="PR00364">
    <property type="entry name" value="DISEASERSIST"/>
</dbReference>
<dbReference type="InterPro" id="IPR002182">
    <property type="entry name" value="NB-ARC"/>
</dbReference>
<proteinExistence type="predicted"/>
<dbReference type="FunFam" id="3.40.50.300:FF:001091">
    <property type="entry name" value="Probable disease resistance protein At1g61300"/>
    <property type="match status" value="1"/>
</dbReference>
<evidence type="ECO:0008006" key="8">
    <source>
        <dbReference type="Google" id="ProtNLM"/>
    </source>
</evidence>
<dbReference type="InterPro" id="IPR032675">
    <property type="entry name" value="LRR_dom_sf"/>
</dbReference>
<dbReference type="InterPro" id="IPR044974">
    <property type="entry name" value="Disease_R_plants"/>
</dbReference>
<evidence type="ECO:0000313" key="7">
    <source>
        <dbReference type="Proteomes" id="UP001497457"/>
    </source>
</evidence>
<dbReference type="SUPFAM" id="SSF52540">
    <property type="entry name" value="P-loop containing nucleoside triphosphate hydrolases"/>
    <property type="match status" value="1"/>
</dbReference>
<feature type="domain" description="NB-ARC" evidence="3">
    <location>
        <begin position="130"/>
        <end position="298"/>
    </location>
</feature>
<dbReference type="PANTHER" id="PTHR23155">
    <property type="entry name" value="DISEASE RESISTANCE PROTEIN RP"/>
    <property type="match status" value="1"/>
</dbReference>
<dbReference type="InterPro" id="IPR055414">
    <property type="entry name" value="LRR_R13L4/SHOC2-like"/>
</dbReference>
<accession>A0ABC9BIW7</accession>
<organism evidence="6 7">
    <name type="scientific">Urochloa decumbens</name>
    <dbReference type="NCBI Taxonomy" id="240449"/>
    <lineage>
        <taxon>Eukaryota</taxon>
        <taxon>Viridiplantae</taxon>
        <taxon>Streptophyta</taxon>
        <taxon>Embryophyta</taxon>
        <taxon>Tracheophyta</taxon>
        <taxon>Spermatophyta</taxon>
        <taxon>Magnoliopsida</taxon>
        <taxon>Liliopsida</taxon>
        <taxon>Poales</taxon>
        <taxon>Poaceae</taxon>
        <taxon>PACMAD clade</taxon>
        <taxon>Panicoideae</taxon>
        <taxon>Panicodae</taxon>
        <taxon>Paniceae</taxon>
        <taxon>Melinidinae</taxon>
        <taxon>Urochloa</taxon>
    </lineage>
</organism>
<dbReference type="GO" id="GO:0009626">
    <property type="term" value="P:plant-type hypersensitive response"/>
    <property type="evidence" value="ECO:0007669"/>
    <property type="project" value="UniProtKB-ARBA"/>
</dbReference>
<evidence type="ECO:0000313" key="6">
    <source>
        <dbReference type="EMBL" id="CAL5002339.1"/>
    </source>
</evidence>
<feature type="domain" description="Disease resistance R13L4/SHOC-2-like LRR" evidence="5">
    <location>
        <begin position="482"/>
        <end position="832"/>
    </location>
</feature>
<dbReference type="InterPro" id="IPR058922">
    <property type="entry name" value="WHD_DRP"/>
</dbReference>
<dbReference type="InterPro" id="IPR036388">
    <property type="entry name" value="WH-like_DNA-bd_sf"/>
</dbReference>